<sequence>MTLVLQSDQSPKGTPFTDEEISWMASARFITSIPAVVFFGYIVDKFGRKFALLVCTAQFVGRWAIKLSSSEFAGLFAARALVGAGMSGCYVVGPLYTNEISESCIRGTLGTLTSKIYNDISVMYVQAVAWNVKNFIVVTMLSVACEKFYSHLDDNKNKCAEVLDVSPERSAFRKTIKNILRLCNVKSKMRVCGLFTVDAALPLRLLGLVATYYIVLLQFAFL</sequence>
<dbReference type="InterPro" id="IPR050549">
    <property type="entry name" value="MFS_Trehalose_Transporter"/>
</dbReference>
<evidence type="ECO:0000256" key="1">
    <source>
        <dbReference type="ARBA" id="ARBA00004651"/>
    </source>
</evidence>
<dbReference type="GO" id="GO:0050909">
    <property type="term" value="P:sensory perception of taste"/>
    <property type="evidence" value="ECO:0007669"/>
    <property type="project" value="InterPro"/>
</dbReference>
<reference evidence="7 8" key="1">
    <citation type="journal article" date="2019" name="Commun. Biol.">
        <title>The bagworm genome reveals a unique fibroin gene that provides high tensile strength.</title>
        <authorList>
            <person name="Kono N."/>
            <person name="Nakamura H."/>
            <person name="Ohtoshi R."/>
            <person name="Tomita M."/>
            <person name="Numata K."/>
            <person name="Arakawa K."/>
        </authorList>
    </citation>
    <scope>NUCLEOTIDE SEQUENCE [LARGE SCALE GENOMIC DNA]</scope>
</reference>
<evidence type="ECO:0000256" key="5">
    <source>
        <dbReference type="ARBA" id="ARBA00023136"/>
    </source>
</evidence>
<keyword evidence="3 6" id="KW-0812">Transmembrane</keyword>
<evidence type="ECO:0000256" key="2">
    <source>
        <dbReference type="ARBA" id="ARBA00022475"/>
    </source>
</evidence>
<protein>
    <submittedName>
        <fullName evidence="7">Vacuolar protein sorting-associated protein 73</fullName>
    </submittedName>
</protein>
<dbReference type="PANTHER" id="PTHR48021">
    <property type="match status" value="1"/>
</dbReference>
<dbReference type="OrthoDB" id="6612291at2759"/>
<dbReference type="GO" id="GO:0005886">
    <property type="term" value="C:plasma membrane"/>
    <property type="evidence" value="ECO:0007669"/>
    <property type="project" value="UniProtKB-SubCell"/>
</dbReference>
<keyword evidence="4 6" id="KW-1133">Transmembrane helix</keyword>
<keyword evidence="5 6" id="KW-0472">Membrane</keyword>
<accession>A0A4C1YJU1</accession>
<proteinExistence type="predicted"/>
<name>A0A4C1YJU1_EUMVA</name>
<keyword evidence="8" id="KW-1185">Reference proteome</keyword>
<keyword evidence="2" id="KW-1003">Cell membrane</keyword>
<comment type="caution">
    <text evidence="7">The sequence shown here is derived from an EMBL/GenBank/DDBJ whole genome shotgun (WGS) entry which is preliminary data.</text>
</comment>
<dbReference type="Pfam" id="PF08395">
    <property type="entry name" value="7tm_7"/>
    <property type="match status" value="1"/>
</dbReference>
<dbReference type="Proteomes" id="UP000299102">
    <property type="component" value="Unassembled WGS sequence"/>
</dbReference>
<organism evidence="7 8">
    <name type="scientific">Eumeta variegata</name>
    <name type="common">Bagworm moth</name>
    <name type="synonym">Eumeta japonica</name>
    <dbReference type="NCBI Taxonomy" id="151549"/>
    <lineage>
        <taxon>Eukaryota</taxon>
        <taxon>Metazoa</taxon>
        <taxon>Ecdysozoa</taxon>
        <taxon>Arthropoda</taxon>
        <taxon>Hexapoda</taxon>
        <taxon>Insecta</taxon>
        <taxon>Pterygota</taxon>
        <taxon>Neoptera</taxon>
        <taxon>Endopterygota</taxon>
        <taxon>Lepidoptera</taxon>
        <taxon>Glossata</taxon>
        <taxon>Ditrysia</taxon>
        <taxon>Tineoidea</taxon>
        <taxon>Psychidae</taxon>
        <taxon>Oiketicinae</taxon>
        <taxon>Eumeta</taxon>
    </lineage>
</organism>
<dbReference type="Gene3D" id="1.20.1250.20">
    <property type="entry name" value="MFS general substrate transporter like domains"/>
    <property type="match status" value="1"/>
</dbReference>
<evidence type="ECO:0000256" key="3">
    <source>
        <dbReference type="ARBA" id="ARBA00022692"/>
    </source>
</evidence>
<dbReference type="InterPro" id="IPR013604">
    <property type="entry name" value="7TM_chemorcpt"/>
</dbReference>
<dbReference type="SUPFAM" id="SSF103473">
    <property type="entry name" value="MFS general substrate transporter"/>
    <property type="match status" value="1"/>
</dbReference>
<dbReference type="Pfam" id="PF00083">
    <property type="entry name" value="Sugar_tr"/>
    <property type="match status" value="1"/>
</dbReference>
<dbReference type="GO" id="GO:0022857">
    <property type="term" value="F:transmembrane transporter activity"/>
    <property type="evidence" value="ECO:0007669"/>
    <property type="project" value="InterPro"/>
</dbReference>
<evidence type="ECO:0000256" key="4">
    <source>
        <dbReference type="ARBA" id="ARBA00022989"/>
    </source>
</evidence>
<evidence type="ECO:0000313" key="7">
    <source>
        <dbReference type="EMBL" id="GBP76651.1"/>
    </source>
</evidence>
<feature type="transmembrane region" description="Helical" evidence="6">
    <location>
        <begin position="21"/>
        <end position="43"/>
    </location>
</feature>
<feature type="transmembrane region" description="Helical" evidence="6">
    <location>
        <begin position="191"/>
        <end position="215"/>
    </location>
</feature>
<gene>
    <name evidence="7" type="primary">VPS73</name>
    <name evidence="7" type="ORF">EVAR_51136_1</name>
</gene>
<dbReference type="InterPro" id="IPR005828">
    <property type="entry name" value="MFS_sugar_transport-like"/>
</dbReference>
<dbReference type="PANTHER" id="PTHR48021:SF1">
    <property type="entry name" value="GH07001P-RELATED"/>
    <property type="match status" value="1"/>
</dbReference>
<dbReference type="AlphaFoldDB" id="A0A4C1YJU1"/>
<evidence type="ECO:0000313" key="8">
    <source>
        <dbReference type="Proteomes" id="UP000299102"/>
    </source>
</evidence>
<dbReference type="InterPro" id="IPR036259">
    <property type="entry name" value="MFS_trans_sf"/>
</dbReference>
<dbReference type="EMBL" id="BGZK01001297">
    <property type="protein sequence ID" value="GBP76651.1"/>
    <property type="molecule type" value="Genomic_DNA"/>
</dbReference>
<comment type="subcellular location">
    <subcellularLocation>
        <location evidence="1">Cell membrane</location>
        <topology evidence="1">Multi-pass membrane protein</topology>
    </subcellularLocation>
</comment>
<evidence type="ECO:0000256" key="6">
    <source>
        <dbReference type="SAM" id="Phobius"/>
    </source>
</evidence>